<dbReference type="PROSITE" id="PS50191">
    <property type="entry name" value="CRAL_TRIO"/>
    <property type="match status" value="1"/>
</dbReference>
<dbReference type="SUPFAM" id="SSF46938">
    <property type="entry name" value="CRAL/TRIO N-terminal domain"/>
    <property type="match status" value="1"/>
</dbReference>
<name>A0A1A9VEV4_GLOAU</name>
<feature type="domain" description="CRAL-TRIO" evidence="1">
    <location>
        <begin position="85"/>
        <end position="245"/>
    </location>
</feature>
<organism evidence="2 3">
    <name type="scientific">Glossina austeni</name>
    <name type="common">Savannah tsetse fly</name>
    <dbReference type="NCBI Taxonomy" id="7395"/>
    <lineage>
        <taxon>Eukaryota</taxon>
        <taxon>Metazoa</taxon>
        <taxon>Ecdysozoa</taxon>
        <taxon>Arthropoda</taxon>
        <taxon>Hexapoda</taxon>
        <taxon>Insecta</taxon>
        <taxon>Pterygota</taxon>
        <taxon>Neoptera</taxon>
        <taxon>Endopterygota</taxon>
        <taxon>Diptera</taxon>
        <taxon>Brachycera</taxon>
        <taxon>Muscomorpha</taxon>
        <taxon>Hippoboscoidea</taxon>
        <taxon>Glossinidae</taxon>
        <taxon>Glossina</taxon>
    </lineage>
</organism>
<dbReference type="Gene3D" id="3.40.525.10">
    <property type="entry name" value="CRAL-TRIO lipid binding domain"/>
    <property type="match status" value="1"/>
</dbReference>
<evidence type="ECO:0000313" key="2">
    <source>
        <dbReference type="EnsemblMetazoa" id="GAUT035079-PA"/>
    </source>
</evidence>
<dbReference type="InterPro" id="IPR036865">
    <property type="entry name" value="CRAL-TRIO_dom_sf"/>
</dbReference>
<dbReference type="AlphaFoldDB" id="A0A1A9VEV4"/>
<dbReference type="Pfam" id="PF00650">
    <property type="entry name" value="CRAL_TRIO"/>
    <property type="match status" value="1"/>
</dbReference>
<reference evidence="2" key="1">
    <citation type="submission" date="2020-05" db="UniProtKB">
        <authorList>
            <consortium name="EnsemblMetazoa"/>
        </authorList>
    </citation>
    <scope>IDENTIFICATION</scope>
    <source>
        <strain evidence="2">TTRI</strain>
    </source>
</reference>
<dbReference type="PRINTS" id="PR00180">
    <property type="entry name" value="CRETINALDHBP"/>
</dbReference>
<evidence type="ECO:0000313" key="3">
    <source>
        <dbReference type="Proteomes" id="UP000078200"/>
    </source>
</evidence>
<dbReference type="VEuPathDB" id="VectorBase:GAUT035079"/>
<dbReference type="CDD" id="cd00170">
    <property type="entry name" value="SEC14"/>
    <property type="match status" value="1"/>
</dbReference>
<dbReference type="InterPro" id="IPR001251">
    <property type="entry name" value="CRAL-TRIO_dom"/>
</dbReference>
<dbReference type="SUPFAM" id="SSF52087">
    <property type="entry name" value="CRAL/TRIO domain"/>
    <property type="match status" value="1"/>
</dbReference>
<dbReference type="PANTHER" id="PTHR10174">
    <property type="entry name" value="ALPHA-TOCOPHEROL TRANSFER PROTEIN-RELATED"/>
    <property type="match status" value="1"/>
</dbReference>
<dbReference type="EnsemblMetazoa" id="GAUT035079-RA">
    <property type="protein sequence ID" value="GAUT035079-PA"/>
    <property type="gene ID" value="GAUT035079"/>
</dbReference>
<dbReference type="GO" id="GO:1902936">
    <property type="term" value="F:phosphatidylinositol bisphosphate binding"/>
    <property type="evidence" value="ECO:0007669"/>
    <property type="project" value="TreeGrafter"/>
</dbReference>
<proteinExistence type="predicted"/>
<dbReference type="STRING" id="7395.A0A1A9VEV4"/>
<sequence length="299" mass="34743">MLDASFDIVEQYVRFPKIERTEVQKIVEWIRAQPHMPNLSEGEVLIFYIACKCSSEMAKQVIDTNLTCHTHVDEFFNNLDPEYPAMERAMRVDAMFLLPKLTPEGHRVAVGKLIDLNAANFNFADSIKLFLLLLDVFVREDDVRSGYRIVFDTSGVTLGHVARLGIMTMKKLIFYLQEALPVRLIGLHFINIVPFMDKILALMYPFMKKELVDMLHVHSNMDEFYKFVPKNILPGEIDGEELESAQLREIYYDKVRSRRKEILEYEKLFRINEQLRPGKPKNSSDLFGIAGNFKKLDID</sequence>
<dbReference type="InterPro" id="IPR036273">
    <property type="entry name" value="CRAL/TRIO_N_dom_sf"/>
</dbReference>
<evidence type="ECO:0000259" key="1">
    <source>
        <dbReference type="PROSITE" id="PS50191"/>
    </source>
</evidence>
<keyword evidence="3" id="KW-1185">Reference proteome</keyword>
<accession>A0A1A9VEV4</accession>
<dbReference type="PANTHER" id="PTHR10174:SF213">
    <property type="entry name" value="CRAL-TRIO DOMAIN-CONTAINING PROTEIN"/>
    <property type="match status" value="1"/>
</dbReference>
<dbReference type="GO" id="GO:0016020">
    <property type="term" value="C:membrane"/>
    <property type="evidence" value="ECO:0007669"/>
    <property type="project" value="TreeGrafter"/>
</dbReference>
<protein>
    <submittedName>
        <fullName evidence="2">CRAL-TRIO domain-containing protein</fullName>
    </submittedName>
</protein>
<dbReference type="Proteomes" id="UP000078200">
    <property type="component" value="Unassembled WGS sequence"/>
</dbReference>